<dbReference type="SUPFAM" id="SSF56784">
    <property type="entry name" value="HAD-like"/>
    <property type="match status" value="1"/>
</dbReference>
<dbReference type="InterPro" id="IPR023214">
    <property type="entry name" value="HAD_sf"/>
</dbReference>
<proteinExistence type="predicted"/>
<feature type="signal peptide" evidence="1">
    <location>
        <begin position="1"/>
        <end position="17"/>
    </location>
</feature>
<evidence type="ECO:0000256" key="1">
    <source>
        <dbReference type="SAM" id="SignalP"/>
    </source>
</evidence>
<evidence type="ECO:0000313" key="2">
    <source>
        <dbReference type="EMBL" id="KAF4658378.1"/>
    </source>
</evidence>
<dbReference type="Gene3D" id="3.40.50.1000">
    <property type="entry name" value="HAD superfamily/HAD-like"/>
    <property type="match status" value="1"/>
</dbReference>
<dbReference type="AlphaFoldDB" id="A0A7J6LGF1"/>
<dbReference type="OrthoDB" id="426718at2759"/>
<dbReference type="InterPro" id="IPR021838">
    <property type="entry name" value="DUF3431"/>
</dbReference>
<sequence>MRTSITLVATLAFCAHSSEVANSCFFTYTLKFHWCDPSREGCNHGHRILAADFQHKTERFYGGLGPPPLEEVYYITALPDHLQESLLEECPAMLILSYMIVAEVKLRLGDIHTSANFWAQAHQFLAQREPSAIEVLLESWPIREAQNYYHKSVAELRDGDAQKHAQVGLLRLAVLSAAFGTVGTQFVHLNTQRLVSSQTACRKAVFEQIFGKRLDRKLSTYCCAQFMVASTRIKQRPAEFYHNMTAIMNNESPPECDGVPGHSTHCLIYEAMWHVVFGASPELPRRTDDISLPAFLRASEHEAESYLPRESKRSSSSLRLAMFDFDQTIAVVNVYTVLAGECRCQGKVPPPYATNERGQMHRVKQLDDEGGWDYDPKSGKLVKMLKKSNVGFTWSMASLGGPTRVETLRTFFKTLEEKQVALAVITRGNIGCVQLILQNCGLLKYFTDGVYGNIGDAYGVTDFDSSVQYDDSLASLEGDKDHASWSRKTDVIQRLMGAEYRPEEAVLVEDDINELRSAARYCRGVFVSERHGMTSDNLKEVLSMCK</sequence>
<accession>A0A7J6LGF1</accession>
<evidence type="ECO:0000313" key="3">
    <source>
        <dbReference type="Proteomes" id="UP000591131"/>
    </source>
</evidence>
<reference evidence="2 3" key="1">
    <citation type="submission" date="2020-04" db="EMBL/GenBank/DDBJ databases">
        <title>Perkinsus chesapeaki whole genome sequence.</title>
        <authorList>
            <person name="Bogema D.R."/>
        </authorList>
    </citation>
    <scope>NUCLEOTIDE SEQUENCE [LARGE SCALE GENOMIC DNA]</scope>
    <source>
        <strain evidence="2">ATCC PRA-425</strain>
    </source>
</reference>
<keyword evidence="3" id="KW-1185">Reference proteome</keyword>
<dbReference type="EMBL" id="JAAPAO010000496">
    <property type="protein sequence ID" value="KAF4658378.1"/>
    <property type="molecule type" value="Genomic_DNA"/>
</dbReference>
<feature type="chain" id="PRO_5029481156" evidence="1">
    <location>
        <begin position="18"/>
        <end position="546"/>
    </location>
</feature>
<dbReference type="Proteomes" id="UP000591131">
    <property type="component" value="Unassembled WGS sequence"/>
</dbReference>
<keyword evidence="1" id="KW-0732">Signal</keyword>
<dbReference type="Pfam" id="PF11913">
    <property type="entry name" value="DUF3431"/>
    <property type="match status" value="1"/>
</dbReference>
<name>A0A7J6LGF1_PERCH</name>
<comment type="caution">
    <text evidence="2">The sequence shown here is derived from an EMBL/GenBank/DDBJ whole genome shotgun (WGS) entry which is preliminary data.</text>
</comment>
<gene>
    <name evidence="2" type="ORF">FOL47_008001</name>
</gene>
<organism evidence="2 3">
    <name type="scientific">Perkinsus chesapeaki</name>
    <name type="common">Clam parasite</name>
    <name type="synonym">Perkinsus andrewsi</name>
    <dbReference type="NCBI Taxonomy" id="330153"/>
    <lineage>
        <taxon>Eukaryota</taxon>
        <taxon>Sar</taxon>
        <taxon>Alveolata</taxon>
        <taxon>Perkinsozoa</taxon>
        <taxon>Perkinsea</taxon>
        <taxon>Perkinsida</taxon>
        <taxon>Perkinsidae</taxon>
        <taxon>Perkinsus</taxon>
    </lineage>
</organism>
<protein>
    <submittedName>
        <fullName evidence="2">Uncharacterized protein</fullName>
    </submittedName>
</protein>
<dbReference type="InterPro" id="IPR036412">
    <property type="entry name" value="HAD-like_sf"/>
</dbReference>